<dbReference type="Pfam" id="PF13837">
    <property type="entry name" value="Myb_DNA-bind_4"/>
    <property type="match status" value="1"/>
</dbReference>
<comment type="caution">
    <text evidence="5">The sequence shown here is derived from an EMBL/GenBank/DDBJ whole genome shotgun (WGS) entry which is preliminary data.</text>
</comment>
<feature type="compositionally biased region" description="Polar residues" evidence="2">
    <location>
        <begin position="208"/>
        <end position="226"/>
    </location>
</feature>
<dbReference type="STRING" id="9009.A0A226N240"/>
<accession>A0A226N240</accession>
<dbReference type="Proteomes" id="UP000198323">
    <property type="component" value="Unassembled WGS sequence"/>
</dbReference>
<feature type="domain" description="Myb/SANT-like DNA-binding" evidence="4">
    <location>
        <begin position="12"/>
        <end position="99"/>
    </location>
</feature>
<dbReference type="CDD" id="cd00609">
    <property type="entry name" value="AAT_like"/>
    <property type="match status" value="1"/>
</dbReference>
<dbReference type="GO" id="GO:0006520">
    <property type="term" value="P:amino acid metabolic process"/>
    <property type="evidence" value="ECO:0007669"/>
    <property type="project" value="TreeGrafter"/>
</dbReference>
<dbReference type="InterPro" id="IPR044822">
    <property type="entry name" value="Myb_DNA-bind_4"/>
</dbReference>
<dbReference type="FunFam" id="1.10.10.60:FF:000032">
    <property type="entry name" value="Zinc finger and SCAN domain-containing 20"/>
    <property type="match status" value="1"/>
</dbReference>
<evidence type="ECO:0000313" key="5">
    <source>
        <dbReference type="EMBL" id="OXB61528.1"/>
    </source>
</evidence>
<evidence type="ECO:0000256" key="2">
    <source>
        <dbReference type="SAM" id="MobiDB-lite"/>
    </source>
</evidence>
<proteinExistence type="predicted"/>
<dbReference type="PANTHER" id="PTHR43795">
    <property type="entry name" value="BIFUNCTIONAL ASPARTATE AMINOTRANSFERASE AND GLUTAMATE/ASPARTATE-PREPHENATE AMINOTRANSFERASE-RELATED"/>
    <property type="match status" value="1"/>
</dbReference>
<sequence>MDFRGKKYERGSNWSDPEVVELLQLWADESVQLELESCLRNQHVFNRIAEVLREKGIHRTGDQCREKIKKMKLEYRRIKDNSKAPRGGRTWKFYDVMDRVLNSRPALAYGTVGGGVMATQVLPGSVVEGYHHQFAAPALPFGHSQHPELMEIKCEEVNSDERCLTPEPPAAVSYQQGCPEEHEMERAFLERAQNDSPISRVEMPIETSVSPSGFSEPSMANSSRMQNAVPRPGFSALHRLRKKRKGQRMEERRFQRDLDVEERRMQLEQRRFELEREHEFRMFNVFAQMLSILKQSHGGGGGSASPSLAMPRGLDFSQTLSELTGQAGGSDLRGPRARGLSRSRVNTCGFCPSQEFQRSPYLSARGNVANIFRGPDEEGYKAYHADKYDEDTNPNGIINFGTSENKLCFDLMSKRLTQTDMNLMEPLLLQYPDWKGHMFLREEVARFLTYYCKAPAPLKAENVIVLNGCGSLFSALATVLCDPGEAVLIATPFYGGITQSVFLYGNVKLVYAYLDSKITGTSTRPFQLTVEKLEKALQDAWAEVSVDELCITGKVYSMFEMAGPRSDLKSKACSKPSTWLSCGPYRQPEGVTVRALILLNPQNPLGDIYSLSELRDYLEFAKRHELHVIVDEIYMLSVFDESATFHSVLGMDRLPDPQRTHVMWGISKDFAVSGIRFGTLYTENQDVANAVASLCYFHGVCGPVQHKVAQLLRDREWINQVYLRANHARLKAAHTYVTDELKTLGVPFLNRNAGFFVWIDFRKYLRTGTFEEEMLLWRRFLDNKVLLSCGKAFECSEPGWFRIIFADKTHRLQLGMQRIRKVLEEREQEILSEEKEQPCQSDQGGKADSTDEVIFVSRHQESSCAGSSNLGDLIGLLQQQMRSSDWLQKNTAEQLA</sequence>
<evidence type="ECO:0000313" key="6">
    <source>
        <dbReference type="Proteomes" id="UP000198323"/>
    </source>
</evidence>
<dbReference type="InterPro" id="IPR050478">
    <property type="entry name" value="Ethylene_sulfur-biosynth"/>
</dbReference>
<dbReference type="GO" id="GO:0008483">
    <property type="term" value="F:transaminase activity"/>
    <property type="evidence" value="ECO:0007669"/>
    <property type="project" value="TreeGrafter"/>
</dbReference>
<dbReference type="EMBL" id="MCFN01000268">
    <property type="protein sequence ID" value="OXB61528.1"/>
    <property type="molecule type" value="Genomic_DNA"/>
</dbReference>
<keyword evidence="1" id="KW-0663">Pyridoxal phosphate</keyword>
<feature type="domain" description="Aminotransferase class I/classII large" evidence="3">
    <location>
        <begin position="398"/>
        <end position="809"/>
    </location>
</feature>
<feature type="region of interest" description="Disordered" evidence="2">
    <location>
        <begin position="208"/>
        <end position="230"/>
    </location>
</feature>
<name>A0A226N240_CALSU</name>
<dbReference type="AlphaFoldDB" id="A0A226N240"/>
<keyword evidence="6" id="KW-1185">Reference proteome</keyword>
<organism evidence="5 6">
    <name type="scientific">Callipepla squamata</name>
    <name type="common">Scaled quail</name>
    <dbReference type="NCBI Taxonomy" id="9009"/>
    <lineage>
        <taxon>Eukaryota</taxon>
        <taxon>Metazoa</taxon>
        <taxon>Chordata</taxon>
        <taxon>Craniata</taxon>
        <taxon>Vertebrata</taxon>
        <taxon>Euteleostomi</taxon>
        <taxon>Archelosauria</taxon>
        <taxon>Archosauria</taxon>
        <taxon>Dinosauria</taxon>
        <taxon>Saurischia</taxon>
        <taxon>Theropoda</taxon>
        <taxon>Coelurosauria</taxon>
        <taxon>Aves</taxon>
        <taxon>Neognathae</taxon>
        <taxon>Galloanserae</taxon>
        <taxon>Galliformes</taxon>
        <taxon>Odontophoridae</taxon>
        <taxon>Callipepla</taxon>
    </lineage>
</organism>
<dbReference type="Pfam" id="PF00155">
    <property type="entry name" value="Aminotran_1_2"/>
    <property type="match status" value="1"/>
</dbReference>
<dbReference type="Gene3D" id="3.90.1150.10">
    <property type="entry name" value="Aspartate Aminotransferase, domain 1"/>
    <property type="match status" value="1"/>
</dbReference>
<dbReference type="PANTHER" id="PTHR43795:SF17">
    <property type="entry name" value="1-AMINOCYCLOPROPANE-1-CARBOXYLATE SYNTHASE-LIKE PROTEIN 1"/>
    <property type="match status" value="1"/>
</dbReference>
<dbReference type="OrthoDB" id="691673at2759"/>
<evidence type="ECO:0000256" key="1">
    <source>
        <dbReference type="ARBA" id="ARBA00022898"/>
    </source>
</evidence>
<dbReference type="InterPro" id="IPR015422">
    <property type="entry name" value="PyrdxlP-dep_Trfase_small"/>
</dbReference>
<gene>
    <name evidence="5" type="ORF">ASZ78_008475</name>
</gene>
<dbReference type="InterPro" id="IPR015424">
    <property type="entry name" value="PyrdxlP-dep_Trfase"/>
</dbReference>
<dbReference type="GO" id="GO:0030170">
    <property type="term" value="F:pyridoxal phosphate binding"/>
    <property type="evidence" value="ECO:0007669"/>
    <property type="project" value="InterPro"/>
</dbReference>
<evidence type="ECO:0000259" key="4">
    <source>
        <dbReference type="Pfam" id="PF13837"/>
    </source>
</evidence>
<dbReference type="Gene3D" id="3.40.640.10">
    <property type="entry name" value="Type I PLP-dependent aspartate aminotransferase-like (Major domain)"/>
    <property type="match status" value="1"/>
</dbReference>
<dbReference type="Gene3D" id="1.10.10.60">
    <property type="entry name" value="Homeodomain-like"/>
    <property type="match status" value="1"/>
</dbReference>
<dbReference type="InterPro" id="IPR004839">
    <property type="entry name" value="Aminotransferase_I/II_large"/>
</dbReference>
<dbReference type="InterPro" id="IPR015421">
    <property type="entry name" value="PyrdxlP-dep_Trfase_major"/>
</dbReference>
<protein>
    <submittedName>
        <fullName evidence="5">Uncharacterized protein</fullName>
    </submittedName>
</protein>
<dbReference type="SUPFAM" id="SSF53383">
    <property type="entry name" value="PLP-dependent transferases"/>
    <property type="match status" value="1"/>
</dbReference>
<reference evidence="5 6" key="1">
    <citation type="submission" date="2016-07" db="EMBL/GenBank/DDBJ databases">
        <title>Disparate Historic Effective Population Sizes Predicted by Modern Levels of Genome Diversity for the Scaled Quail (Callipepla squamata) and the Northern Bobwhite (Colinus virginianus): Inferences from First and Second Generation Draft Genome Assemblies for Sympatric New World Quail.</title>
        <authorList>
            <person name="Oldeschulte D.L."/>
            <person name="Halley Y.A."/>
            <person name="Bhattarai E.K."/>
            <person name="Brashear W.A."/>
            <person name="Hill J."/>
            <person name="Metz R.P."/>
            <person name="Johnson C.D."/>
            <person name="Rollins D."/>
            <person name="Peterson M.J."/>
            <person name="Bickhart D.M."/>
            <person name="Decker J.E."/>
            <person name="Seabury C.M."/>
        </authorList>
    </citation>
    <scope>NUCLEOTIDE SEQUENCE [LARGE SCALE GENOMIC DNA]</scope>
    <source>
        <strain evidence="5 6">Texas</strain>
        <tissue evidence="5">Leg muscle</tissue>
    </source>
</reference>
<evidence type="ECO:0000259" key="3">
    <source>
        <dbReference type="Pfam" id="PF00155"/>
    </source>
</evidence>